<sequence>MSLKKRFVAVPWLSVALTAPLSPAQGLVVGGVASSITGEAQEDDGVPAAEAIRGAEAQCRSAGTTHWALYQCLRDRSTPVSPPRPNFSGNWFLNTTISDDPHEKAKEATQASRHPMDRGRGMPDGSGRMGQGGVGMGAGRQGRMDGEGGSSDLSSGELSLLTPAQELHVTHQDPMLLIADESDRRQRLFTNFYGANVSASGGFEQRIAVAGWEGAELVVETTTFGRKLIQNYQIDHGTGQLVISCAAKISDGQTISYRLVYDRLKPSPSEQQVSLTASPGHGGNR</sequence>
<dbReference type="Proteomes" id="UP000185739">
    <property type="component" value="Chromosome"/>
</dbReference>
<organism evidence="3 4">
    <name type="scientific">Thauera chlorobenzoica</name>
    <dbReference type="NCBI Taxonomy" id="96773"/>
    <lineage>
        <taxon>Bacteria</taxon>
        <taxon>Pseudomonadati</taxon>
        <taxon>Pseudomonadota</taxon>
        <taxon>Betaproteobacteria</taxon>
        <taxon>Rhodocyclales</taxon>
        <taxon>Zoogloeaceae</taxon>
        <taxon>Thauera</taxon>
    </lineage>
</organism>
<feature type="region of interest" description="Disordered" evidence="1">
    <location>
        <begin position="95"/>
        <end position="156"/>
    </location>
</feature>
<dbReference type="STRING" id="96773.Tchl_1296"/>
<name>A0A1H5T2W8_9RHOO</name>
<protein>
    <submittedName>
        <fullName evidence="3">Uncharacterized protein</fullName>
    </submittedName>
</protein>
<evidence type="ECO:0000256" key="1">
    <source>
        <dbReference type="SAM" id="MobiDB-lite"/>
    </source>
</evidence>
<dbReference type="KEGG" id="tcl:Tchl_1296"/>
<feature type="chain" id="PRO_5043657795" evidence="2">
    <location>
        <begin position="25"/>
        <end position="285"/>
    </location>
</feature>
<dbReference type="AlphaFoldDB" id="A0A1H5T2W8"/>
<evidence type="ECO:0000256" key="2">
    <source>
        <dbReference type="SAM" id="SignalP"/>
    </source>
</evidence>
<keyword evidence="4" id="KW-1185">Reference proteome</keyword>
<reference evidence="3 4" key="1">
    <citation type="submission" date="2016-12" db="EMBL/GenBank/DDBJ databases">
        <title>Complete genome sequence of Thauera chlorobenzoica, a Betaproteobacterium degrading haloaromatics anaerobically to CO2 and halides.</title>
        <authorList>
            <person name="Goris T."/>
            <person name="Mergelsberg M."/>
            <person name="Boll M."/>
        </authorList>
    </citation>
    <scope>NUCLEOTIDE SEQUENCE [LARGE SCALE GENOMIC DNA]</scope>
    <source>
        <strain evidence="3 4">3CB1</strain>
    </source>
</reference>
<feature type="compositionally biased region" description="Gly residues" evidence="1">
    <location>
        <begin position="122"/>
        <end position="140"/>
    </location>
</feature>
<evidence type="ECO:0000313" key="3">
    <source>
        <dbReference type="EMBL" id="APR04155.1"/>
    </source>
</evidence>
<keyword evidence="2" id="KW-0732">Signal</keyword>
<gene>
    <name evidence="3" type="ORF">Tchl_1296</name>
</gene>
<dbReference type="RefSeq" id="WP_198158995.1">
    <property type="nucleotide sequence ID" value="NZ_CP018839.1"/>
</dbReference>
<accession>A0A1H5T2W8</accession>
<dbReference type="EMBL" id="CP018839">
    <property type="protein sequence ID" value="APR04155.1"/>
    <property type="molecule type" value="Genomic_DNA"/>
</dbReference>
<feature type="signal peptide" evidence="2">
    <location>
        <begin position="1"/>
        <end position="24"/>
    </location>
</feature>
<evidence type="ECO:0000313" key="4">
    <source>
        <dbReference type="Proteomes" id="UP000185739"/>
    </source>
</evidence>
<proteinExistence type="predicted"/>